<feature type="transmembrane region" description="Helical" evidence="4">
    <location>
        <begin position="6"/>
        <end position="27"/>
    </location>
</feature>
<dbReference type="KEGG" id="spph:KFK14_16835"/>
<sequence>MSSMLQFLGDWGHALAAALFAALAVWVSRGQGSGAERRLLVTALGMTAFWALYAAFSGMRGAFLGISECLRNAAWLLFIFALLHRGEGRQTAHPRAVTVIYGVLGILLALQIGIALYAMEIGRDTDFFVTALDTVKVLRMMVAAGALLLVHHLFTISAPEGRARIGLLMAALVAMWTYDLNLYALSYLSGGDVDELFALRGIVMAFVAPVMALSARAAGGGRLRLSRTVAFRSLSLVAVGVYIIVVAVIMMGIDWIAGPYARIIEIGAIFFLAVAVLGLVPARGLRALIKVQVAKHFFQHRYDYRAEWMRFTDTMGRPGEDAAPFDQRVIKAVADITESQAALLMLPSESGGLVLQASWNWSDSGAPVPAISASDAAAIESTGWIVDLDSVRAGKSDYAMPEWMLADRNAWALVPLIHFDRLAGAILLARPLVDRKLDWEDFDMLRAAGRQVASYIREAQGQQALDDAQRFDEFNRRFAFIMHDIKNLVSQLSLLARNAERHADNPEFRADMVLTLRESVGRMNEMLARLSQHNRMTQEEPRAMPVSPIAERVVRTKGKAHPVEISGEGVDAFADPARVEQILGHLVQNAIDASGPGAPVIVRLGRNRDCATIDVVDRGCGMTAEFIRRDLFKPFSSSKAGGFGIGAFEARELARAMNGRIEVLSRPGEGSCFTLFLPLAAQNGGHHHRERAA</sequence>
<gene>
    <name evidence="6" type="primary">prsK</name>
    <name evidence="6" type="ORF">KFK14_16835</name>
</gene>
<feature type="transmembrane region" description="Helical" evidence="4">
    <location>
        <begin position="39"/>
        <end position="56"/>
    </location>
</feature>
<feature type="transmembrane region" description="Helical" evidence="4">
    <location>
        <begin position="137"/>
        <end position="154"/>
    </location>
</feature>
<feature type="transmembrane region" description="Helical" evidence="4">
    <location>
        <begin position="166"/>
        <end position="185"/>
    </location>
</feature>
<proteinExistence type="predicted"/>
<name>A0A975Q0U7_9SPHN</name>
<keyword evidence="3" id="KW-0597">Phosphoprotein</keyword>
<feature type="domain" description="Histidine kinase" evidence="5">
    <location>
        <begin position="480"/>
        <end position="681"/>
    </location>
</feature>
<evidence type="ECO:0000256" key="1">
    <source>
        <dbReference type="ARBA" id="ARBA00000085"/>
    </source>
</evidence>
<evidence type="ECO:0000313" key="7">
    <source>
        <dbReference type="Proteomes" id="UP000681425"/>
    </source>
</evidence>
<dbReference type="InterPro" id="IPR004358">
    <property type="entry name" value="Sig_transdc_His_kin-like_C"/>
</dbReference>
<dbReference type="AlphaFoldDB" id="A0A975Q0U7"/>
<dbReference type="InterPro" id="IPR036890">
    <property type="entry name" value="HATPase_C_sf"/>
</dbReference>
<keyword evidence="4" id="KW-0812">Transmembrane</keyword>
<dbReference type="RefSeq" id="WP_212608465.1">
    <property type="nucleotide sequence ID" value="NZ_CP073910.1"/>
</dbReference>
<comment type="catalytic activity">
    <reaction evidence="1">
        <text>ATP + protein L-histidine = ADP + protein N-phospho-L-histidine.</text>
        <dbReference type="EC" id="2.7.13.3"/>
    </reaction>
</comment>
<dbReference type="SUPFAM" id="SSF55874">
    <property type="entry name" value="ATPase domain of HSP90 chaperone/DNA topoisomerase II/histidine kinase"/>
    <property type="match status" value="1"/>
</dbReference>
<dbReference type="Gene3D" id="3.30.565.10">
    <property type="entry name" value="Histidine kinase-like ATPase, C-terminal domain"/>
    <property type="match status" value="1"/>
</dbReference>
<dbReference type="EMBL" id="CP073910">
    <property type="protein sequence ID" value="QUT04692.1"/>
    <property type="molecule type" value="Genomic_DNA"/>
</dbReference>
<dbReference type="Pfam" id="PF02518">
    <property type="entry name" value="HATPase_c"/>
    <property type="match status" value="1"/>
</dbReference>
<keyword evidence="6" id="KW-0808">Transferase</keyword>
<dbReference type="Gene3D" id="3.30.450.40">
    <property type="match status" value="1"/>
</dbReference>
<feature type="transmembrane region" description="Helical" evidence="4">
    <location>
        <begin position="62"/>
        <end position="84"/>
    </location>
</feature>
<dbReference type="NCBIfam" id="TIGR02916">
    <property type="entry name" value="PEP_his_kin"/>
    <property type="match status" value="1"/>
</dbReference>
<feature type="transmembrane region" description="Helical" evidence="4">
    <location>
        <begin position="259"/>
        <end position="280"/>
    </location>
</feature>
<dbReference type="SUPFAM" id="SSF55781">
    <property type="entry name" value="GAF domain-like"/>
    <property type="match status" value="1"/>
</dbReference>
<dbReference type="Proteomes" id="UP000681425">
    <property type="component" value="Chromosome"/>
</dbReference>
<protein>
    <recommendedName>
        <fullName evidence="2">histidine kinase</fullName>
        <ecNumber evidence="2">2.7.13.3</ecNumber>
    </recommendedName>
</protein>
<feature type="transmembrane region" description="Helical" evidence="4">
    <location>
        <begin position="197"/>
        <end position="217"/>
    </location>
</feature>
<reference evidence="6" key="1">
    <citation type="submission" date="2021-04" db="EMBL/GenBank/DDBJ databases">
        <title>Isolation of p-tert-butylphenol degrading bacteria Sphingobium phenoxybenzoativorans Tas13 from active sludge.</title>
        <authorList>
            <person name="Li Y."/>
        </authorList>
    </citation>
    <scope>NUCLEOTIDE SEQUENCE</scope>
    <source>
        <strain evidence="6">Tas13</strain>
    </source>
</reference>
<keyword evidence="7" id="KW-1185">Reference proteome</keyword>
<accession>A0A975Q0U7</accession>
<dbReference type="InterPro" id="IPR014265">
    <property type="entry name" value="XrtA/PrsK"/>
</dbReference>
<feature type="transmembrane region" description="Helical" evidence="4">
    <location>
        <begin position="229"/>
        <end position="253"/>
    </location>
</feature>
<dbReference type="InterPro" id="IPR005467">
    <property type="entry name" value="His_kinase_dom"/>
</dbReference>
<evidence type="ECO:0000259" key="5">
    <source>
        <dbReference type="PROSITE" id="PS50109"/>
    </source>
</evidence>
<feature type="transmembrane region" description="Helical" evidence="4">
    <location>
        <begin position="96"/>
        <end position="117"/>
    </location>
</feature>
<dbReference type="GO" id="GO:0000155">
    <property type="term" value="F:phosphorelay sensor kinase activity"/>
    <property type="evidence" value="ECO:0007669"/>
    <property type="project" value="TreeGrafter"/>
</dbReference>
<evidence type="ECO:0000256" key="2">
    <source>
        <dbReference type="ARBA" id="ARBA00012438"/>
    </source>
</evidence>
<keyword evidence="6" id="KW-0418">Kinase</keyword>
<organism evidence="6 7">
    <name type="scientific">Sphingobium phenoxybenzoativorans</name>
    <dbReference type="NCBI Taxonomy" id="1592790"/>
    <lineage>
        <taxon>Bacteria</taxon>
        <taxon>Pseudomonadati</taxon>
        <taxon>Pseudomonadota</taxon>
        <taxon>Alphaproteobacteria</taxon>
        <taxon>Sphingomonadales</taxon>
        <taxon>Sphingomonadaceae</taxon>
        <taxon>Sphingobium</taxon>
    </lineage>
</organism>
<evidence type="ECO:0000256" key="4">
    <source>
        <dbReference type="SAM" id="Phobius"/>
    </source>
</evidence>
<dbReference type="PANTHER" id="PTHR43547:SF2">
    <property type="entry name" value="HYBRID SIGNAL TRANSDUCTION HISTIDINE KINASE C"/>
    <property type="match status" value="1"/>
</dbReference>
<dbReference type="InterPro" id="IPR003594">
    <property type="entry name" value="HATPase_dom"/>
</dbReference>
<dbReference type="EC" id="2.7.13.3" evidence="2"/>
<dbReference type="PROSITE" id="PS50109">
    <property type="entry name" value="HIS_KIN"/>
    <property type="match status" value="1"/>
</dbReference>
<evidence type="ECO:0000313" key="6">
    <source>
        <dbReference type="EMBL" id="QUT04692.1"/>
    </source>
</evidence>
<dbReference type="PANTHER" id="PTHR43547">
    <property type="entry name" value="TWO-COMPONENT HISTIDINE KINASE"/>
    <property type="match status" value="1"/>
</dbReference>
<dbReference type="PRINTS" id="PR00344">
    <property type="entry name" value="BCTRLSENSOR"/>
</dbReference>
<keyword evidence="4" id="KW-1133">Transmembrane helix</keyword>
<dbReference type="InterPro" id="IPR029016">
    <property type="entry name" value="GAF-like_dom_sf"/>
</dbReference>
<evidence type="ECO:0000256" key="3">
    <source>
        <dbReference type="ARBA" id="ARBA00022553"/>
    </source>
</evidence>
<dbReference type="SMART" id="SM00387">
    <property type="entry name" value="HATPase_c"/>
    <property type="match status" value="1"/>
</dbReference>
<keyword evidence="4" id="KW-0472">Membrane</keyword>